<dbReference type="Proteomes" id="UP000006362">
    <property type="component" value="Chromosome"/>
</dbReference>
<name>E8T657_THEA1</name>
<dbReference type="HOGENOM" id="CLU_3067152_0_0_0"/>
<evidence type="ECO:0000313" key="2">
    <source>
        <dbReference type="Proteomes" id="UP000006362"/>
    </source>
</evidence>
<protein>
    <submittedName>
        <fullName evidence="1">Uncharacterized protein</fullName>
    </submittedName>
</protein>
<dbReference type="KEGG" id="tam:Theam_0672"/>
<keyword evidence="2" id="KW-1185">Reference proteome</keyword>
<proteinExistence type="predicted"/>
<gene>
    <name evidence="1" type="ordered locus">Theam_0672</name>
</gene>
<evidence type="ECO:0000313" key="1">
    <source>
        <dbReference type="EMBL" id="ADU96641.1"/>
    </source>
</evidence>
<organism evidence="1 2">
    <name type="scientific">Thermovibrio ammonificans (strain DSM 15698 / JCM 12110 / HB-1)</name>
    <dbReference type="NCBI Taxonomy" id="648996"/>
    <lineage>
        <taxon>Bacteria</taxon>
        <taxon>Pseudomonadati</taxon>
        <taxon>Aquificota</taxon>
        <taxon>Aquificia</taxon>
        <taxon>Desulfurobacteriales</taxon>
        <taxon>Desulfurobacteriaceae</taxon>
        <taxon>Thermovibrio</taxon>
    </lineage>
</organism>
<dbReference type="STRING" id="648996.Theam_0672"/>
<dbReference type="EMBL" id="CP002444">
    <property type="protein sequence ID" value="ADU96641.1"/>
    <property type="molecule type" value="Genomic_DNA"/>
</dbReference>
<sequence>MTWIEAFKELYRNCKKDLKFLMSDIKCLILKQYSLIEDFTRYVFIEFLGFSNF</sequence>
<reference evidence="1" key="1">
    <citation type="submission" date="2011-01" db="EMBL/GenBank/DDBJ databases">
        <title>Complete sequence of chromosome of Thermovibrio ammonificans HB-1.</title>
        <authorList>
            <consortium name="US DOE Joint Genome Institute"/>
            <person name="Lucas S."/>
            <person name="Copeland A."/>
            <person name="Lapidus A."/>
            <person name="Cheng J.-F."/>
            <person name="Goodwin L."/>
            <person name="Pitluck S."/>
            <person name="Davenport K."/>
            <person name="Detter J.C."/>
            <person name="Han C."/>
            <person name="Tapia R."/>
            <person name="Land M."/>
            <person name="Hauser L."/>
            <person name="Kyrpides N."/>
            <person name="Ivanova N."/>
            <person name="Ovchinnikova G."/>
            <person name="Vetriani C."/>
            <person name="Woyke T."/>
        </authorList>
    </citation>
    <scope>NUCLEOTIDE SEQUENCE [LARGE SCALE GENOMIC DNA]</scope>
    <source>
        <strain evidence="1">HB-1</strain>
    </source>
</reference>
<accession>E8T657</accession>
<dbReference type="AlphaFoldDB" id="E8T657"/>